<dbReference type="Gene3D" id="1.10.10.10">
    <property type="entry name" value="Winged helix-like DNA-binding domain superfamily/Winged helix DNA-binding domain"/>
    <property type="match status" value="1"/>
</dbReference>
<evidence type="ECO:0000313" key="4">
    <source>
        <dbReference type="EMBL" id="TYL37798.1"/>
    </source>
</evidence>
<comment type="caution">
    <text evidence="4">The sequence shown here is derived from an EMBL/GenBank/DDBJ whole genome shotgun (WGS) entry which is preliminary data.</text>
</comment>
<evidence type="ECO:0000259" key="2">
    <source>
        <dbReference type="Pfam" id="PF01978"/>
    </source>
</evidence>
<dbReference type="InterPro" id="IPR036388">
    <property type="entry name" value="WH-like_DNA-bd_sf"/>
</dbReference>
<dbReference type="PANTHER" id="PTHR34293">
    <property type="entry name" value="HTH-TYPE TRANSCRIPTIONAL REGULATOR TRMBL2"/>
    <property type="match status" value="1"/>
</dbReference>
<dbReference type="InterPro" id="IPR036390">
    <property type="entry name" value="WH_DNA-bd_sf"/>
</dbReference>
<dbReference type="SUPFAM" id="SSF56024">
    <property type="entry name" value="Phospholipase D/nuclease"/>
    <property type="match status" value="1"/>
</dbReference>
<dbReference type="Proteomes" id="UP000766904">
    <property type="component" value="Unassembled WGS sequence"/>
</dbReference>
<dbReference type="RefSeq" id="WP_148858964.1">
    <property type="nucleotide sequence ID" value="NZ_PHNJ01000008.1"/>
</dbReference>
<keyword evidence="5" id="KW-1185">Reference proteome</keyword>
<sequence length="346" mass="38294">MDGTGLRTALKRLGLSEKEVEAYLATIECSEITMSVLADEADVSVRHVYKVAEQLEQRGLVVVNDHITPTTLQAIPPSEAISQLKGNLSAIESELNSRFEEHPFESKTEVFKSKPTLFKRFQESISKAENEILLSVPVEAMPGIADDLQEALDRGVLILLLVTNTETSVSRVGTIASVMRTTKGDFPAMMSVDRRDGFFSPTDMFRRTSPSRQGIYLQQDQFVPILISAFLGNYWGAGREAYISRPSDLPREYTSFCHAMLDATCNLRRTTELHAEIKARPVSGGDGFETIDGRVVDTEQSIIDPPSNSRAIKNTLFLETDDVVVSIGGPGAFLEDFEAKRVRLTQ</sequence>
<dbReference type="OrthoDB" id="201002at2157"/>
<dbReference type="Pfam" id="PF11495">
    <property type="entry name" value="Regulator_TrmB"/>
    <property type="match status" value="1"/>
</dbReference>
<dbReference type="InterPro" id="IPR051797">
    <property type="entry name" value="TrmB-like"/>
</dbReference>
<evidence type="ECO:0000259" key="3">
    <source>
        <dbReference type="Pfam" id="PF11495"/>
    </source>
</evidence>
<evidence type="ECO:0000313" key="5">
    <source>
        <dbReference type="Proteomes" id="UP000766904"/>
    </source>
</evidence>
<dbReference type="AlphaFoldDB" id="A0A8J8Q3B1"/>
<protein>
    <submittedName>
        <fullName evidence="4">TrmB family transcriptional regulator</fullName>
    </submittedName>
</protein>
<organism evidence="4 5">
    <name type="scientific">Natronococcus pandeyae</name>
    <dbReference type="NCBI Taxonomy" id="2055836"/>
    <lineage>
        <taxon>Archaea</taxon>
        <taxon>Methanobacteriati</taxon>
        <taxon>Methanobacteriota</taxon>
        <taxon>Stenosarchaea group</taxon>
        <taxon>Halobacteria</taxon>
        <taxon>Halobacteriales</taxon>
        <taxon>Natrialbaceae</taxon>
        <taxon>Natronococcus</taxon>
    </lineage>
</organism>
<dbReference type="SUPFAM" id="SSF46785">
    <property type="entry name" value="Winged helix' DNA-binding domain"/>
    <property type="match status" value="1"/>
</dbReference>
<accession>A0A8J8Q3B1</accession>
<dbReference type="Gene3D" id="2.30.30.690">
    <property type="match status" value="1"/>
</dbReference>
<gene>
    <name evidence="4" type="ORF">CV102_15790</name>
</gene>
<feature type="domain" description="Transcription regulator TrmB C-terminal" evidence="3">
    <location>
        <begin position="109"/>
        <end position="345"/>
    </location>
</feature>
<dbReference type="EMBL" id="PHNJ01000008">
    <property type="protein sequence ID" value="TYL37798.1"/>
    <property type="molecule type" value="Genomic_DNA"/>
</dbReference>
<name>A0A8J8Q3B1_9EURY</name>
<dbReference type="SUPFAM" id="SSF159071">
    <property type="entry name" value="TrmB C-terminal domain-like"/>
    <property type="match status" value="1"/>
</dbReference>
<reference evidence="4" key="1">
    <citation type="submission" date="2017-11" db="EMBL/GenBank/DDBJ databases">
        <authorList>
            <person name="Kajale S.C."/>
            <person name="Sharma A."/>
        </authorList>
    </citation>
    <scope>NUCLEOTIDE SEQUENCE</scope>
    <source>
        <strain evidence="4">LS1_42</strain>
    </source>
</reference>
<dbReference type="InterPro" id="IPR002831">
    <property type="entry name" value="Tscrpt_reg_TrmB_N"/>
</dbReference>
<feature type="domain" description="Transcription regulator TrmB N-terminal" evidence="2">
    <location>
        <begin position="10"/>
        <end position="77"/>
    </location>
</feature>
<dbReference type="PANTHER" id="PTHR34293:SF1">
    <property type="entry name" value="HTH-TYPE TRANSCRIPTIONAL REGULATOR TRMBL2"/>
    <property type="match status" value="1"/>
</dbReference>
<comment type="similarity">
    <text evidence="1">Belongs to the transcriptional regulator TrmB family.</text>
</comment>
<proteinExistence type="inferred from homology"/>
<evidence type="ECO:0000256" key="1">
    <source>
        <dbReference type="ARBA" id="ARBA00007287"/>
    </source>
</evidence>
<dbReference type="CDD" id="cd09124">
    <property type="entry name" value="PLDc_like_TrmB_middle"/>
    <property type="match status" value="1"/>
</dbReference>
<dbReference type="InterPro" id="IPR021586">
    <property type="entry name" value="Tscrpt_reg_TrmB_C"/>
</dbReference>
<dbReference type="Pfam" id="PF01978">
    <property type="entry name" value="TrmB"/>
    <property type="match status" value="1"/>
</dbReference>